<accession>A0A1M6PEB8</accession>
<feature type="transmembrane region" description="Helical" evidence="5">
    <location>
        <begin position="12"/>
        <end position="36"/>
    </location>
</feature>
<reference evidence="8" key="1">
    <citation type="submission" date="2016-11" db="EMBL/GenBank/DDBJ databases">
        <authorList>
            <person name="Varghese N."/>
            <person name="Submissions S."/>
        </authorList>
    </citation>
    <scope>NUCLEOTIDE SEQUENCE [LARGE SCALE GENOMIC DNA]</scope>
    <source>
        <strain evidence="8">DSM 16219</strain>
    </source>
</reference>
<evidence type="ECO:0000256" key="1">
    <source>
        <dbReference type="ARBA" id="ARBA00004651"/>
    </source>
</evidence>
<dbReference type="AlphaFoldDB" id="A0A1M6PEB8"/>
<evidence type="ECO:0000256" key="3">
    <source>
        <dbReference type="ARBA" id="ARBA00022989"/>
    </source>
</evidence>
<keyword evidence="4 5" id="KW-0472">Membrane</keyword>
<dbReference type="CDD" id="cd06261">
    <property type="entry name" value="TM_PBP2"/>
    <property type="match status" value="1"/>
</dbReference>
<dbReference type="STRING" id="1121393.SAMN02745216_02807"/>
<dbReference type="Gene3D" id="1.10.3720.10">
    <property type="entry name" value="MetI-like"/>
    <property type="match status" value="1"/>
</dbReference>
<protein>
    <submittedName>
        <fullName evidence="7">Phosphate ABC transporter membrane protein 2, PhoT family</fullName>
    </submittedName>
</protein>
<dbReference type="SUPFAM" id="SSF161098">
    <property type="entry name" value="MetI-like"/>
    <property type="match status" value="1"/>
</dbReference>
<evidence type="ECO:0000256" key="4">
    <source>
        <dbReference type="ARBA" id="ARBA00023136"/>
    </source>
</evidence>
<keyword evidence="8" id="KW-1185">Reference proteome</keyword>
<comment type="similarity">
    <text evidence="5">Belongs to the binding-protein-dependent transport system permease family.</text>
</comment>
<keyword evidence="3 5" id="KW-1133">Transmembrane helix</keyword>
<feature type="domain" description="ABC transmembrane type-1" evidence="6">
    <location>
        <begin position="72"/>
        <end position="281"/>
    </location>
</feature>
<evidence type="ECO:0000313" key="7">
    <source>
        <dbReference type="EMBL" id="SHK06240.1"/>
    </source>
</evidence>
<dbReference type="GO" id="GO:0005886">
    <property type="term" value="C:plasma membrane"/>
    <property type="evidence" value="ECO:0007669"/>
    <property type="project" value="UniProtKB-SubCell"/>
</dbReference>
<feature type="transmembrane region" description="Helical" evidence="5">
    <location>
        <begin position="108"/>
        <end position="135"/>
    </location>
</feature>
<sequence>MSEKALKWTDRAVVVFAWSSAIILICALFLLIGSLLKNGWQTLGLDLIFGNAPPLDAILLKRRVFGGLFPAIAGTLLLVVLSVSLAVPIGVCAGVYMSEYASAGLRRILGLCFDILAGVPSIVVGLFGFSGAIILHRIFDGFRPCLAVSAASLAILVLPYLVRTTQTSMQGISPGLRITALALGASKMQNIVYVLLPRSMSGILSGIVLAIGRCAEDTAVIMLTGVVATAGVPGSLFGQYEALPFYIYYISSQYTDQAELMTGYGASIILLCVCLALFLIALGVRKGLSHQVFYRI</sequence>
<evidence type="ECO:0000256" key="2">
    <source>
        <dbReference type="ARBA" id="ARBA00022692"/>
    </source>
</evidence>
<feature type="transmembrane region" description="Helical" evidence="5">
    <location>
        <begin position="264"/>
        <end position="284"/>
    </location>
</feature>
<dbReference type="GO" id="GO:0055085">
    <property type="term" value="P:transmembrane transport"/>
    <property type="evidence" value="ECO:0007669"/>
    <property type="project" value="InterPro"/>
</dbReference>
<dbReference type="InterPro" id="IPR000515">
    <property type="entry name" value="MetI-like"/>
</dbReference>
<evidence type="ECO:0000256" key="5">
    <source>
        <dbReference type="RuleBase" id="RU363032"/>
    </source>
</evidence>
<dbReference type="OrthoDB" id="9807065at2"/>
<dbReference type="PANTHER" id="PTHR43470">
    <property type="entry name" value="PHOSPHATE TRANSPORT SYSTEM PERMEASE PROTEIN PSTA-RELATED"/>
    <property type="match status" value="1"/>
</dbReference>
<feature type="transmembrane region" description="Helical" evidence="5">
    <location>
        <begin position="141"/>
        <end position="162"/>
    </location>
</feature>
<feature type="transmembrane region" description="Helical" evidence="5">
    <location>
        <begin position="68"/>
        <end position="96"/>
    </location>
</feature>
<dbReference type="PROSITE" id="PS50928">
    <property type="entry name" value="ABC_TM1"/>
    <property type="match status" value="1"/>
</dbReference>
<dbReference type="RefSeq" id="WP_073476797.1">
    <property type="nucleotide sequence ID" value="NZ_FQZU01000017.1"/>
</dbReference>
<dbReference type="PANTHER" id="PTHR43470:SF3">
    <property type="entry name" value="PHOSPHATE TRANSPORT SYSTEM PERMEASE PROTEIN PSTA-RELATED"/>
    <property type="match status" value="1"/>
</dbReference>
<proteinExistence type="inferred from homology"/>
<dbReference type="EMBL" id="FQZU01000017">
    <property type="protein sequence ID" value="SHK06240.1"/>
    <property type="molecule type" value="Genomic_DNA"/>
</dbReference>
<evidence type="ECO:0000259" key="6">
    <source>
        <dbReference type="PROSITE" id="PS50928"/>
    </source>
</evidence>
<name>A0A1M6PEB8_9BACT</name>
<evidence type="ECO:0000313" key="8">
    <source>
        <dbReference type="Proteomes" id="UP000183994"/>
    </source>
</evidence>
<dbReference type="Proteomes" id="UP000183994">
    <property type="component" value="Unassembled WGS sequence"/>
</dbReference>
<dbReference type="Pfam" id="PF00528">
    <property type="entry name" value="BPD_transp_1"/>
    <property type="match status" value="1"/>
</dbReference>
<gene>
    <name evidence="7" type="ORF">SAMN02745216_02807</name>
</gene>
<organism evidence="7 8">
    <name type="scientific">Desulfatibacillum alkenivorans DSM 16219</name>
    <dbReference type="NCBI Taxonomy" id="1121393"/>
    <lineage>
        <taxon>Bacteria</taxon>
        <taxon>Pseudomonadati</taxon>
        <taxon>Thermodesulfobacteriota</taxon>
        <taxon>Desulfobacteria</taxon>
        <taxon>Desulfobacterales</taxon>
        <taxon>Desulfatibacillaceae</taxon>
        <taxon>Desulfatibacillum</taxon>
    </lineage>
</organism>
<comment type="subcellular location">
    <subcellularLocation>
        <location evidence="1 5">Cell membrane</location>
        <topology evidence="1 5">Multi-pass membrane protein</topology>
    </subcellularLocation>
</comment>
<dbReference type="InterPro" id="IPR035906">
    <property type="entry name" value="MetI-like_sf"/>
</dbReference>
<keyword evidence="5" id="KW-0813">Transport</keyword>
<keyword evidence="2 5" id="KW-0812">Transmembrane</keyword>